<comment type="caution">
    <text evidence="6">The sequence shown here is derived from an EMBL/GenBank/DDBJ whole genome shotgun (WGS) entry which is preliminary data.</text>
</comment>
<proteinExistence type="inferred from homology"/>
<keyword evidence="3" id="KW-1015">Disulfide bond</keyword>
<dbReference type="EMBL" id="RWIC01000044">
    <property type="protein sequence ID" value="TKC51844.1"/>
    <property type="molecule type" value="Genomic_DNA"/>
</dbReference>
<dbReference type="PROSITE" id="PS00941">
    <property type="entry name" value="CARBOXYLESTERASE_B_2"/>
    <property type="match status" value="1"/>
</dbReference>
<protein>
    <recommendedName>
        <fullName evidence="5">Carboxylesterase type B domain-containing protein</fullName>
    </recommendedName>
</protein>
<evidence type="ECO:0000259" key="5">
    <source>
        <dbReference type="Pfam" id="PF00135"/>
    </source>
</evidence>
<feature type="region of interest" description="Disordered" evidence="4">
    <location>
        <begin position="1354"/>
        <end position="1390"/>
    </location>
</feature>
<keyword evidence="2" id="KW-0378">Hydrolase</keyword>
<name>A0A4U1FPJ8_MONMO</name>
<feature type="compositionally biased region" description="Gly residues" evidence="4">
    <location>
        <begin position="1363"/>
        <end position="1374"/>
    </location>
</feature>
<dbReference type="PROSITE" id="PS00122">
    <property type="entry name" value="CARBOXYLESTERASE_B_1"/>
    <property type="match status" value="1"/>
</dbReference>
<feature type="domain" description="Carboxylesterase type B" evidence="5">
    <location>
        <begin position="776"/>
        <end position="889"/>
    </location>
</feature>
<dbReference type="SUPFAM" id="SSF53474">
    <property type="entry name" value="alpha/beta-Hydrolases"/>
    <property type="match status" value="3"/>
</dbReference>
<feature type="region of interest" description="Disordered" evidence="4">
    <location>
        <begin position="49"/>
        <end position="80"/>
    </location>
</feature>
<evidence type="ECO:0000313" key="7">
    <source>
        <dbReference type="Proteomes" id="UP000308365"/>
    </source>
</evidence>
<reference evidence="7" key="1">
    <citation type="journal article" date="2019" name="IScience">
        <title>Narwhal Genome Reveals Long-Term Low Genetic Diversity despite Current Large Abundance Size.</title>
        <authorList>
            <person name="Westbury M.V."/>
            <person name="Petersen B."/>
            <person name="Garde E."/>
            <person name="Heide-Jorgensen M.P."/>
            <person name="Lorenzen E.D."/>
        </authorList>
    </citation>
    <scope>NUCLEOTIDE SEQUENCE [LARGE SCALE GENOMIC DNA]</scope>
</reference>
<dbReference type="GO" id="GO:0016787">
    <property type="term" value="F:hydrolase activity"/>
    <property type="evidence" value="ECO:0007669"/>
    <property type="project" value="UniProtKB-KW"/>
</dbReference>
<feature type="domain" description="Carboxylesterase type B" evidence="5">
    <location>
        <begin position="939"/>
        <end position="1131"/>
    </location>
</feature>
<evidence type="ECO:0000313" key="6">
    <source>
        <dbReference type="EMBL" id="TKC51844.1"/>
    </source>
</evidence>
<sequence length="1390" mass="152451">MFVQWIKDRDLDFDGRWGQGKTRGGVKGVIKMSATIRCAFQKAGLCRVGRRAHRDPQTRDNRGMKADPGNRSPKARSFWNEGPSDYPAFTRAVPFTLNEGCFYSSVYGNPDRAPRQGSSPRFPNHRLLLPLSPPRNTLVGPVTIRTLNAVQSPGLGETLNRRRLDASLRSLLVKSSMSVDSAEKTCEPTMQLDRLRKRLRAVAFGVLLLLVPGQGQDSSSPVRTTHTGQVRGSLVHVKNTDVGIHTFLGIPFAKPPLGLLRFAPPEPPESWSGIKDGTSHPAKCLQDFASMKGMTLKLLNVTLPSTSMSEDCLYLNIYTPAHSHEGSKLPVMVWIHGGGFVMGMASTYDGSALAAFEDVVVVVIQYRLGLLGFFSTGDKHATGNWGYLDQVAALRWVQQNIIYFGGDPDHVTIFGASAGGMSVSLHVVSPMSKGLFHCAIMESGVALLPSFTANSSDVVSTVVANLSACGQVDSEALPFSIIPGLVDGIFLPKHPQELLASADLHPVPSIIGVNNDEYSWIIPSFMNNSDAQKEMDRETIKDGLQKISKMMMMPPEFGDLLMEEYIGDSEDPQTLRIQFHEILGDCIFVIPALQVAKLQCSYAPVYFYEFQHQPSFFRDFRPSYVRADHGDEVHFIFRSPFGSSHIQLTEEEELLSRKMTKYWGNFARNGNPNGEGLPHWPVFNQEEQYMQLNTQPAVGRALKAHRLQFWTKTLPQKIRELMEAKEKHTELLSLSHEALNVPMCQGYGRGNSPTREPSKEDSGSCTAMFLTLRPRDSGVSIFFYEFQHRPSSFAKIKPAWVRADHGAEKTFIFGGPFLMDESSMPEATGEEQELSLTMMAQWTHFSWTGDPNGKGLPPWPPFNCSEQYLEISLVPRVSQKLRKARQQFWAETLPTKIWQWQQKQKGRKAQGELGGRCLAYQGASSGYQIWDPPRKQVHVGKTPINAFLGVPFYRPPVGACRFTAPEPPESWEGIRDATTCAPMCLQESWGQITSMYFNTHKKYKWLHFSEDCLYLNVCAPVGALEDPLLPVSAQPSTTHHPTQAPHCPAQASALLAQVMVWFPGHAFLVGSASTYDGSKLAPREKVVLVLLHHSLGVLGFLSTGDSQARGNWAPLDQVAALRWVPKNIAAFRRRPRLGDLVWPVIRGHVHLGTGDITPSLGSLPSGHFPEWHRSAQSLHHFITWLSLPRLARATLSTEAHRCKAGLGSGRVHASPAGPCGSARPFLSSNTPRSPPTEAAITGRGAWGRANYPSAVPALTAAPQRRRRRRLPCPADSASRLGAPGDAPSGLQPTAVMDPGAWRGARARADARAPRAATRHRWVVGVSGTGASLPVRAPAPPTACAPAPAFFSSQAGGLQRRSGGRVGVGEGGGGPLTASRSFDFGTSEALA</sequence>
<dbReference type="FunFam" id="3.40.50.1820:FF:000011">
    <property type="entry name" value="Carboxylic ester hydrolase"/>
    <property type="match status" value="1"/>
</dbReference>
<dbReference type="InterPro" id="IPR019826">
    <property type="entry name" value="Carboxylesterase_B_AS"/>
</dbReference>
<evidence type="ECO:0000256" key="4">
    <source>
        <dbReference type="SAM" id="MobiDB-lite"/>
    </source>
</evidence>
<dbReference type="InterPro" id="IPR050309">
    <property type="entry name" value="Type-B_Carboxylest/Lipase"/>
</dbReference>
<dbReference type="Gene3D" id="3.40.50.1820">
    <property type="entry name" value="alpha/beta hydrolase"/>
    <property type="match status" value="3"/>
</dbReference>
<feature type="compositionally biased region" description="Basic and acidic residues" evidence="4">
    <location>
        <begin position="54"/>
        <end position="65"/>
    </location>
</feature>
<dbReference type="Pfam" id="PF00135">
    <property type="entry name" value="COesterase"/>
    <property type="match status" value="4"/>
</dbReference>
<feature type="domain" description="Carboxylesterase type B" evidence="5">
    <location>
        <begin position="220"/>
        <end position="475"/>
    </location>
</feature>
<dbReference type="Proteomes" id="UP000308365">
    <property type="component" value="Unassembled WGS sequence"/>
</dbReference>
<accession>A0A4U1FPJ8</accession>
<feature type="domain" description="Carboxylesterase type B" evidence="5">
    <location>
        <begin position="479"/>
        <end position="710"/>
    </location>
</feature>
<dbReference type="InterPro" id="IPR019819">
    <property type="entry name" value="Carboxylesterase_B_CS"/>
</dbReference>
<evidence type="ECO:0000256" key="2">
    <source>
        <dbReference type="ARBA" id="ARBA00022801"/>
    </source>
</evidence>
<organism evidence="6 7">
    <name type="scientific">Monodon monoceros</name>
    <name type="common">Narwhal</name>
    <name type="synonym">Ceratodon monodon</name>
    <dbReference type="NCBI Taxonomy" id="40151"/>
    <lineage>
        <taxon>Eukaryota</taxon>
        <taxon>Metazoa</taxon>
        <taxon>Chordata</taxon>
        <taxon>Craniata</taxon>
        <taxon>Vertebrata</taxon>
        <taxon>Euteleostomi</taxon>
        <taxon>Mammalia</taxon>
        <taxon>Eutheria</taxon>
        <taxon>Laurasiatheria</taxon>
        <taxon>Artiodactyla</taxon>
        <taxon>Whippomorpha</taxon>
        <taxon>Cetacea</taxon>
        <taxon>Odontoceti</taxon>
        <taxon>Monodontidae</taxon>
        <taxon>Monodon</taxon>
    </lineage>
</organism>
<comment type="similarity">
    <text evidence="1">Belongs to the type-B carboxylesterase/lipase family.</text>
</comment>
<feature type="region of interest" description="Disordered" evidence="4">
    <location>
        <begin position="1257"/>
        <end position="1297"/>
    </location>
</feature>
<dbReference type="InterPro" id="IPR002018">
    <property type="entry name" value="CarbesteraseB"/>
</dbReference>
<dbReference type="InterPro" id="IPR029058">
    <property type="entry name" value="AB_hydrolase_fold"/>
</dbReference>
<evidence type="ECO:0000256" key="3">
    <source>
        <dbReference type="ARBA" id="ARBA00023157"/>
    </source>
</evidence>
<evidence type="ECO:0000256" key="1">
    <source>
        <dbReference type="ARBA" id="ARBA00005964"/>
    </source>
</evidence>
<dbReference type="PANTHER" id="PTHR11559">
    <property type="entry name" value="CARBOXYLESTERASE"/>
    <property type="match status" value="1"/>
</dbReference>
<dbReference type="CDD" id="cd00312">
    <property type="entry name" value="Esterase_lipase"/>
    <property type="match status" value="1"/>
</dbReference>
<gene>
    <name evidence="6" type="ORF">EI555_000116</name>
</gene>